<dbReference type="InterPro" id="IPR050940">
    <property type="entry name" value="Actin_reg-Ser/Thr_kinase"/>
</dbReference>
<name>A0A1V9ZG44_ACHHY</name>
<dbReference type="Proteomes" id="UP000243579">
    <property type="component" value="Unassembled WGS sequence"/>
</dbReference>
<keyword evidence="2" id="KW-0808">Transferase</keyword>
<evidence type="ECO:0000256" key="3">
    <source>
        <dbReference type="ARBA" id="ARBA00022741"/>
    </source>
</evidence>
<keyword evidence="10" id="KW-1185">Reference proteome</keyword>
<dbReference type="OrthoDB" id="4062651at2759"/>
<evidence type="ECO:0000256" key="1">
    <source>
        <dbReference type="ARBA" id="ARBA00022527"/>
    </source>
</evidence>
<dbReference type="SMART" id="SM00233">
    <property type="entry name" value="PH"/>
    <property type="match status" value="1"/>
</dbReference>
<dbReference type="SMART" id="SM00220">
    <property type="entry name" value="S_TKc"/>
    <property type="match status" value="1"/>
</dbReference>
<accession>A0A1V9ZG44</accession>
<evidence type="ECO:0000259" key="8">
    <source>
        <dbReference type="PROSITE" id="PS50011"/>
    </source>
</evidence>
<feature type="binding site" evidence="6">
    <location>
        <position position="75"/>
    </location>
    <ligand>
        <name>ATP</name>
        <dbReference type="ChEBI" id="CHEBI:30616"/>
    </ligand>
</feature>
<comment type="caution">
    <text evidence="9">The sequence shown here is derived from an EMBL/GenBank/DDBJ whole genome shotgun (WGS) entry which is preliminary data.</text>
</comment>
<dbReference type="Gene3D" id="2.30.29.30">
    <property type="entry name" value="Pleckstrin-homology domain (PH domain)/Phosphotyrosine-binding domain (PTB)"/>
    <property type="match status" value="1"/>
</dbReference>
<evidence type="ECO:0000256" key="6">
    <source>
        <dbReference type="PROSITE-ProRule" id="PRU10141"/>
    </source>
</evidence>
<dbReference type="SUPFAM" id="SSF56112">
    <property type="entry name" value="Protein kinase-like (PK-like)"/>
    <property type="match status" value="1"/>
</dbReference>
<dbReference type="Gene3D" id="1.10.150.50">
    <property type="entry name" value="Transcription Factor, Ets-1"/>
    <property type="match status" value="1"/>
</dbReference>
<evidence type="ECO:0000256" key="5">
    <source>
        <dbReference type="ARBA" id="ARBA00022840"/>
    </source>
</evidence>
<dbReference type="InterPro" id="IPR013761">
    <property type="entry name" value="SAM/pointed_sf"/>
</dbReference>
<dbReference type="InterPro" id="IPR017441">
    <property type="entry name" value="Protein_kinase_ATP_BS"/>
</dbReference>
<feature type="domain" description="PH" evidence="7">
    <location>
        <begin position="361"/>
        <end position="492"/>
    </location>
</feature>
<dbReference type="PROSITE" id="PS50003">
    <property type="entry name" value="PH_DOMAIN"/>
    <property type="match status" value="1"/>
</dbReference>
<evidence type="ECO:0000259" key="7">
    <source>
        <dbReference type="PROSITE" id="PS50003"/>
    </source>
</evidence>
<dbReference type="STRING" id="1202772.A0A1V9ZG44"/>
<dbReference type="Pfam" id="PF00169">
    <property type="entry name" value="PH"/>
    <property type="match status" value="1"/>
</dbReference>
<proteinExistence type="predicted"/>
<evidence type="ECO:0000313" key="9">
    <source>
        <dbReference type="EMBL" id="OQR96954.1"/>
    </source>
</evidence>
<organism evidence="9 10">
    <name type="scientific">Achlya hypogyna</name>
    <name type="common">Oomycete</name>
    <name type="synonym">Protoachlya hypogyna</name>
    <dbReference type="NCBI Taxonomy" id="1202772"/>
    <lineage>
        <taxon>Eukaryota</taxon>
        <taxon>Sar</taxon>
        <taxon>Stramenopiles</taxon>
        <taxon>Oomycota</taxon>
        <taxon>Saprolegniomycetes</taxon>
        <taxon>Saprolegniales</taxon>
        <taxon>Achlyaceae</taxon>
        <taxon>Achlya</taxon>
    </lineage>
</organism>
<dbReference type="Gene3D" id="1.10.510.10">
    <property type="entry name" value="Transferase(Phosphotransferase) domain 1"/>
    <property type="match status" value="1"/>
</dbReference>
<protein>
    <submittedName>
        <fullName evidence="9">Protein kinase</fullName>
    </submittedName>
</protein>
<dbReference type="InterPro" id="IPR001849">
    <property type="entry name" value="PH_domain"/>
</dbReference>
<dbReference type="PROSITE" id="PS00108">
    <property type="entry name" value="PROTEIN_KINASE_ST"/>
    <property type="match status" value="1"/>
</dbReference>
<dbReference type="InterPro" id="IPR011993">
    <property type="entry name" value="PH-like_dom_sf"/>
</dbReference>
<dbReference type="EMBL" id="JNBR01000124">
    <property type="protein sequence ID" value="OQR96954.1"/>
    <property type="molecule type" value="Genomic_DNA"/>
</dbReference>
<dbReference type="Gene3D" id="3.30.200.20">
    <property type="entry name" value="Phosphorylase Kinase, domain 1"/>
    <property type="match status" value="1"/>
</dbReference>
<dbReference type="InterPro" id="IPR000719">
    <property type="entry name" value="Prot_kinase_dom"/>
</dbReference>
<feature type="domain" description="Protein kinase" evidence="8">
    <location>
        <begin position="48"/>
        <end position="322"/>
    </location>
</feature>
<dbReference type="InterPro" id="IPR008271">
    <property type="entry name" value="Ser/Thr_kinase_AS"/>
</dbReference>
<dbReference type="PROSITE" id="PS50011">
    <property type="entry name" value="PROTEIN_KINASE_DOM"/>
    <property type="match status" value="1"/>
</dbReference>
<keyword evidence="5 6" id="KW-0067">ATP-binding</keyword>
<evidence type="ECO:0000313" key="10">
    <source>
        <dbReference type="Proteomes" id="UP000243579"/>
    </source>
</evidence>
<dbReference type="PROSITE" id="PS00107">
    <property type="entry name" value="PROTEIN_KINASE_ATP"/>
    <property type="match status" value="1"/>
</dbReference>
<dbReference type="CDD" id="cd00821">
    <property type="entry name" value="PH"/>
    <property type="match status" value="1"/>
</dbReference>
<dbReference type="InterPro" id="IPR011009">
    <property type="entry name" value="Kinase-like_dom_sf"/>
</dbReference>
<dbReference type="Pfam" id="PF00069">
    <property type="entry name" value="Pkinase"/>
    <property type="match status" value="1"/>
</dbReference>
<dbReference type="GO" id="GO:0005524">
    <property type="term" value="F:ATP binding"/>
    <property type="evidence" value="ECO:0007669"/>
    <property type="project" value="UniProtKB-UniRule"/>
</dbReference>
<dbReference type="SUPFAM" id="SSF47769">
    <property type="entry name" value="SAM/Pointed domain"/>
    <property type="match status" value="1"/>
</dbReference>
<sequence>MPTGVTTPTTAAKGDNNSKAALSIETAPLDDDMVADFVLEHSLSPSDVSLGPIIGHGAFSTVYSATYEGRAVALKRQTKDAHILRELAILQQIDHPHLLKYIGSCEYEHMGTKEVWILSEFYKGGDVSKLLKKKKKPLSWLQTVQIALDAAEALQYLHERNIIHRDVKSANILLDANLRCRLCDFGFARKAVHHHDAPDGYSSDEGTSGRMRRKMSLCGTDAYMSPEMYFNEDYNDRADIYSFGVVLIELLCRREVNKDDFLMRVPAKNFVIDADEFHAAVPADCPPSLVLLADNCTSFEPDGRPSSHEVVEWLEDLKKDLLEAKEATPEADPLEDEVRATLEETRLSVVTHDDALHETEPPAYEGALLMRNCVGRWRQRYVVVRNSELSVFKSQAAYEHVAALEAEGHTKIKARPTPVPLAECQLFQVTPHVKDFSVFGLRLAIPAFMRRLKKKGRRWTLHSKTLQNKWAFQAASTQEMQLWVALFVRAIKVAAAQPTPAAVALETIDTTDEIYVWLRALGLHQYFTTFKAKGFASLDFIRETGLGEDDFNFLGIDSDKERAALSHAALVLRGEA</sequence>
<reference evidence="9 10" key="1">
    <citation type="journal article" date="2014" name="Genome Biol. Evol.">
        <title>The secreted proteins of Achlya hypogyna and Thraustotheca clavata identify the ancestral oomycete secretome and reveal gene acquisitions by horizontal gene transfer.</title>
        <authorList>
            <person name="Misner I."/>
            <person name="Blouin N."/>
            <person name="Leonard G."/>
            <person name="Richards T.A."/>
            <person name="Lane C.E."/>
        </authorList>
    </citation>
    <scope>NUCLEOTIDE SEQUENCE [LARGE SCALE GENOMIC DNA]</scope>
    <source>
        <strain evidence="9 10">ATCC 48635</strain>
    </source>
</reference>
<evidence type="ECO:0000256" key="2">
    <source>
        <dbReference type="ARBA" id="ARBA00022679"/>
    </source>
</evidence>
<dbReference type="PANTHER" id="PTHR46485:SF5">
    <property type="entry name" value="CENTER DIVIDER, ISOFORM A"/>
    <property type="match status" value="1"/>
</dbReference>
<gene>
    <name evidence="9" type="ORF">ACHHYP_12908</name>
</gene>
<dbReference type="GO" id="GO:0004674">
    <property type="term" value="F:protein serine/threonine kinase activity"/>
    <property type="evidence" value="ECO:0007669"/>
    <property type="project" value="UniProtKB-KW"/>
</dbReference>
<dbReference type="PANTHER" id="PTHR46485">
    <property type="entry name" value="LIM DOMAIN KINASE 1"/>
    <property type="match status" value="1"/>
</dbReference>
<keyword evidence="1" id="KW-0723">Serine/threonine-protein kinase</keyword>
<dbReference type="SUPFAM" id="SSF50729">
    <property type="entry name" value="PH domain-like"/>
    <property type="match status" value="1"/>
</dbReference>
<evidence type="ECO:0000256" key="4">
    <source>
        <dbReference type="ARBA" id="ARBA00022777"/>
    </source>
</evidence>
<keyword evidence="4 9" id="KW-0418">Kinase</keyword>
<keyword evidence="3 6" id="KW-0547">Nucleotide-binding</keyword>
<dbReference type="AlphaFoldDB" id="A0A1V9ZG44"/>